<dbReference type="Gene3D" id="3.40.50.2000">
    <property type="entry name" value="Glycogen Phosphorylase B"/>
    <property type="match status" value="2"/>
</dbReference>
<name>A0A370QUG7_9GAMM</name>
<dbReference type="InterPro" id="IPR028098">
    <property type="entry name" value="Glyco_trans_4-like_N"/>
</dbReference>
<keyword evidence="4" id="KW-1185">Reference proteome</keyword>
<evidence type="ECO:0000259" key="2">
    <source>
        <dbReference type="Pfam" id="PF13439"/>
    </source>
</evidence>
<accession>A0A370QUG7</accession>
<dbReference type="AlphaFoldDB" id="A0A370QUG7"/>
<gene>
    <name evidence="3" type="ORF">C8D90_103271</name>
</gene>
<comment type="caution">
    <text evidence="3">The sequence shown here is derived from an EMBL/GenBank/DDBJ whole genome shotgun (WGS) entry which is preliminary data.</text>
</comment>
<dbReference type="Pfam" id="PF13439">
    <property type="entry name" value="Glyco_transf_4"/>
    <property type="match status" value="1"/>
</dbReference>
<reference evidence="3 4" key="1">
    <citation type="submission" date="2018-07" db="EMBL/GenBank/DDBJ databases">
        <title>Genomic Encyclopedia of Type Strains, Phase IV (KMG-IV): sequencing the most valuable type-strain genomes for metagenomic binning, comparative biology and taxonomic classification.</title>
        <authorList>
            <person name="Goeker M."/>
        </authorList>
    </citation>
    <scope>NUCLEOTIDE SEQUENCE [LARGE SCALE GENOMIC DNA]</scope>
    <source>
        <strain evidence="3 4">DSM 103736</strain>
    </source>
</reference>
<evidence type="ECO:0000313" key="3">
    <source>
        <dbReference type="EMBL" id="RDK92878.1"/>
    </source>
</evidence>
<organism evidence="3 4">
    <name type="scientific">Enterobacillus tribolii</name>
    <dbReference type="NCBI Taxonomy" id="1487935"/>
    <lineage>
        <taxon>Bacteria</taxon>
        <taxon>Pseudomonadati</taxon>
        <taxon>Pseudomonadota</taxon>
        <taxon>Gammaproteobacteria</taxon>
        <taxon>Enterobacterales</taxon>
        <taxon>Hafniaceae</taxon>
        <taxon>Enterobacillus</taxon>
    </lineage>
</organism>
<dbReference type="PANTHER" id="PTHR12526">
    <property type="entry name" value="GLYCOSYLTRANSFERASE"/>
    <property type="match status" value="1"/>
</dbReference>
<feature type="domain" description="Glycosyl transferase family 1" evidence="1">
    <location>
        <begin position="197"/>
        <end position="338"/>
    </location>
</feature>
<protein>
    <submittedName>
        <fullName evidence="3">Glycosyltransferase involved in cell wall biosynthesis</fullName>
    </submittedName>
</protein>
<dbReference type="SUPFAM" id="SSF53756">
    <property type="entry name" value="UDP-Glycosyltransferase/glycogen phosphorylase"/>
    <property type="match status" value="1"/>
</dbReference>
<dbReference type="RefSeq" id="WP_115458062.1">
    <property type="nucleotide sequence ID" value="NZ_QRAP01000003.1"/>
</dbReference>
<dbReference type="OrthoDB" id="9792269at2"/>
<dbReference type="Proteomes" id="UP000254848">
    <property type="component" value="Unassembled WGS sequence"/>
</dbReference>
<dbReference type="EMBL" id="QRAP01000003">
    <property type="protein sequence ID" value="RDK92878.1"/>
    <property type="molecule type" value="Genomic_DNA"/>
</dbReference>
<evidence type="ECO:0000259" key="1">
    <source>
        <dbReference type="Pfam" id="PF00534"/>
    </source>
</evidence>
<feature type="domain" description="Glycosyltransferase subfamily 4-like N-terminal" evidence="2">
    <location>
        <begin position="13"/>
        <end position="182"/>
    </location>
</feature>
<dbReference type="GO" id="GO:1901135">
    <property type="term" value="P:carbohydrate derivative metabolic process"/>
    <property type="evidence" value="ECO:0007669"/>
    <property type="project" value="UniProtKB-ARBA"/>
</dbReference>
<dbReference type="PANTHER" id="PTHR12526:SF638">
    <property type="entry name" value="SPORE COAT PROTEIN SA"/>
    <property type="match status" value="1"/>
</dbReference>
<dbReference type="InterPro" id="IPR001296">
    <property type="entry name" value="Glyco_trans_1"/>
</dbReference>
<sequence length="361" mass="40282">MRILIVIDGLPGGGAEKVVLTLAQAFLQQGDRVSLFSLRDVCQYPLPSGLDYRVIADKCRSPWRKLTELSRRAAQLDQAVIEAEKAGRFDLVLSNLHKTDRIVARSKALADHNLWFCLHGVFSSSYLGHRTGLSRWLKQQKIRRVYQGRNIVTVSDAVGRDLTEQFAITPARLQTINNPFDINAIRQAGEETCEMAGQDYLVHVGRFHVTKRHDRLIEAYAESGIQAPLVLLGHGKPEQETRLKDLAQTLGVGDRVLFKGFQENPYAWIRHARMLVLSSDSEGFGNVLVEALLLGTPVASTRCPGGPAEILTGELARGLADLNSHALAETMRNIYDRPPVIDESQLCRYGTENICQQYRTL</sequence>
<dbReference type="CDD" id="cd03811">
    <property type="entry name" value="GT4_GT28_WabH-like"/>
    <property type="match status" value="1"/>
</dbReference>
<dbReference type="Pfam" id="PF00534">
    <property type="entry name" value="Glycos_transf_1"/>
    <property type="match status" value="1"/>
</dbReference>
<evidence type="ECO:0000313" key="4">
    <source>
        <dbReference type="Proteomes" id="UP000254848"/>
    </source>
</evidence>
<keyword evidence="3" id="KW-0808">Transferase</keyword>
<proteinExistence type="predicted"/>
<dbReference type="GO" id="GO:0016757">
    <property type="term" value="F:glycosyltransferase activity"/>
    <property type="evidence" value="ECO:0007669"/>
    <property type="project" value="InterPro"/>
</dbReference>